<proteinExistence type="predicted"/>
<feature type="region of interest" description="Disordered" evidence="1">
    <location>
        <begin position="1"/>
        <end position="210"/>
    </location>
</feature>
<accession>A0A0H2R6A4</accession>
<dbReference type="STRING" id="27342.A0A0H2R6A4"/>
<dbReference type="OrthoDB" id="2505887at2759"/>
<protein>
    <recommendedName>
        <fullName evidence="4">PWWP domain-containing protein</fullName>
    </recommendedName>
</protein>
<feature type="region of interest" description="Disordered" evidence="1">
    <location>
        <begin position="809"/>
        <end position="837"/>
    </location>
</feature>
<sequence>MESSPLSPLVDSPPSSLVTVSRAGEASSSSKAAMPADAFDDLSDLSDVESRSPTPSAPQASKLQAMELPRVGHSPVGSSITRPLSKVGVKVYGKNRTTLSSPKSPIASTSRISPPNSSPLTILSSSSPSKRKRQPGPGSPSTPSKRSRGAPAAKGAGRGTKLQDDVVDLTMLSSPPSRGRAARSNRERDDTSPSPSVRRTKVAPKKLGSIHDLNRNGSIFSLSSLSPMPPKVDEVWSIGSLKDFVWVRVNENNVLYDDDVDDYFWWPAKVLKRGIPLEVELFFPPCPTLSSSIVIQRPSQANVLPQVGAMGQIRFTSSTFHSNPLAYSSPKKRASSIPKRWQAALEKMNEEEALLNDGFPTSISALYSLPQTSLSTKSPRKGKTSASKERSLSPPLPLPAPFERDDWSPPPADDSLSIPGEPVYAKDKKSRRDYWPAEILEYVPPTKSSQKGRYKLRFLDRTELFVTRDMFYSQDEPEFATCRLGDYKTDRPTNFNDSEQDDLELQNFKTELSTKSFPEPSHPVPDDDIFYTLPMDQQFVYTIPILERIIGNQYPPAEDRHALFLRGGKSRHQLSQSAGAHGTMFKLEVDKLLTCIIHWLRLGGHFGSTETSIPPSIAEDNQPDPMPLDATNGVQDSSDIPGPSNPTPPNGLDDEQRQDTHHETTDVSAPPTDAERAEDGKIVTPLAAEASGHSSEAAHNEIVEVVELDEVAVGVKGEETKMDTPPERKSCKLEFKDLQTQDMFDYASNVLLPEATYQLLLWRNGERTSFEILNDAEETRLHEKGYQLAHQVDFVKTIERIRELKRRSVFGKATNENSTPQNPPPTGVLGRTRSRAR</sequence>
<feature type="compositionally biased region" description="Low complexity" evidence="1">
    <location>
        <begin position="112"/>
        <end position="128"/>
    </location>
</feature>
<evidence type="ECO:0000256" key="1">
    <source>
        <dbReference type="SAM" id="MobiDB-lite"/>
    </source>
</evidence>
<feature type="compositionally biased region" description="Polar residues" evidence="1">
    <location>
        <begin position="51"/>
        <end position="62"/>
    </location>
</feature>
<reference evidence="2 3" key="1">
    <citation type="submission" date="2015-04" db="EMBL/GenBank/DDBJ databases">
        <title>Complete genome sequence of Schizopora paradoxa KUC8140, a cosmopolitan wood degrader in East Asia.</title>
        <authorList>
            <consortium name="DOE Joint Genome Institute"/>
            <person name="Min B."/>
            <person name="Park H."/>
            <person name="Jang Y."/>
            <person name="Kim J.-J."/>
            <person name="Kim K.H."/>
            <person name="Pangilinan J."/>
            <person name="Lipzen A."/>
            <person name="Riley R."/>
            <person name="Grigoriev I.V."/>
            <person name="Spatafora J.W."/>
            <person name="Choi I.-G."/>
        </authorList>
    </citation>
    <scope>NUCLEOTIDE SEQUENCE [LARGE SCALE GENOMIC DNA]</scope>
    <source>
        <strain evidence="2 3">KUC8140</strain>
    </source>
</reference>
<feature type="compositionally biased region" description="Polar residues" evidence="1">
    <location>
        <begin position="95"/>
        <end position="111"/>
    </location>
</feature>
<organism evidence="2 3">
    <name type="scientific">Schizopora paradoxa</name>
    <dbReference type="NCBI Taxonomy" id="27342"/>
    <lineage>
        <taxon>Eukaryota</taxon>
        <taxon>Fungi</taxon>
        <taxon>Dikarya</taxon>
        <taxon>Basidiomycota</taxon>
        <taxon>Agaricomycotina</taxon>
        <taxon>Agaricomycetes</taxon>
        <taxon>Hymenochaetales</taxon>
        <taxon>Schizoporaceae</taxon>
        <taxon>Schizopora</taxon>
    </lineage>
</organism>
<feature type="region of interest" description="Disordered" evidence="1">
    <location>
        <begin position="611"/>
        <end position="678"/>
    </location>
</feature>
<feature type="compositionally biased region" description="Low complexity" evidence="1">
    <location>
        <begin position="1"/>
        <end position="21"/>
    </location>
</feature>
<name>A0A0H2R6A4_9AGAM</name>
<evidence type="ECO:0008006" key="4">
    <source>
        <dbReference type="Google" id="ProtNLM"/>
    </source>
</evidence>
<dbReference type="InParanoid" id="A0A0H2R6A4"/>
<gene>
    <name evidence="2" type="ORF">SCHPADRAFT_653409</name>
</gene>
<feature type="region of interest" description="Disordered" evidence="1">
    <location>
        <begin position="373"/>
        <end position="429"/>
    </location>
</feature>
<dbReference type="EMBL" id="KQ086146">
    <property type="protein sequence ID" value="KLO07330.1"/>
    <property type="molecule type" value="Genomic_DNA"/>
</dbReference>
<evidence type="ECO:0000313" key="2">
    <source>
        <dbReference type="EMBL" id="KLO07330.1"/>
    </source>
</evidence>
<dbReference type="Proteomes" id="UP000053477">
    <property type="component" value="Unassembled WGS sequence"/>
</dbReference>
<dbReference type="AlphaFoldDB" id="A0A0H2R6A4"/>
<feature type="compositionally biased region" description="Acidic residues" evidence="1">
    <location>
        <begin position="38"/>
        <end position="47"/>
    </location>
</feature>
<keyword evidence="3" id="KW-1185">Reference proteome</keyword>
<feature type="compositionally biased region" description="Basic and acidic residues" evidence="1">
    <location>
        <begin position="654"/>
        <end position="665"/>
    </location>
</feature>
<evidence type="ECO:0000313" key="3">
    <source>
        <dbReference type="Proteomes" id="UP000053477"/>
    </source>
</evidence>